<dbReference type="Proteomes" id="UP000525652">
    <property type="component" value="Unassembled WGS sequence"/>
</dbReference>
<dbReference type="InterPro" id="IPR036388">
    <property type="entry name" value="WH-like_DNA-bd_sf"/>
</dbReference>
<dbReference type="RefSeq" id="WP_185692235.1">
    <property type="nucleotide sequence ID" value="NZ_JACHVA010000053.1"/>
</dbReference>
<dbReference type="InterPro" id="IPR036390">
    <property type="entry name" value="WH_DNA-bd_sf"/>
</dbReference>
<sequence length="151" mass="17080">MSERSEAAQDLFDEVRKINNRLRWLGDTLHLDLGVTAAKRSLLLTLDREGPQTVPDLARERLVSRQVVQTQVNDLLEEGLVESQPNPRHRRSTLLALTSKGDRLIQKMLAKESELVKTSTYSPSTKELTVLREQLQKLRAGLEAIESEQAP</sequence>
<gene>
    <name evidence="2" type="ORF">H5P30_07010</name>
</gene>
<dbReference type="PROSITE" id="PS50995">
    <property type="entry name" value="HTH_MARR_2"/>
    <property type="match status" value="1"/>
</dbReference>
<evidence type="ECO:0000313" key="2">
    <source>
        <dbReference type="EMBL" id="MBC2601525.1"/>
    </source>
</evidence>
<evidence type="ECO:0000313" key="3">
    <source>
        <dbReference type="Proteomes" id="UP000525652"/>
    </source>
</evidence>
<comment type="caution">
    <text evidence="2">The sequence shown here is derived from an EMBL/GenBank/DDBJ whole genome shotgun (WGS) entry which is preliminary data.</text>
</comment>
<accession>A0A7X1AWY1</accession>
<protein>
    <submittedName>
        <fullName evidence="2">MarR family transcriptional regulator</fullName>
    </submittedName>
</protein>
<dbReference type="SUPFAM" id="SSF46785">
    <property type="entry name" value="Winged helix' DNA-binding domain"/>
    <property type="match status" value="1"/>
</dbReference>
<keyword evidence="3" id="KW-1185">Reference proteome</keyword>
<dbReference type="GO" id="GO:0003700">
    <property type="term" value="F:DNA-binding transcription factor activity"/>
    <property type="evidence" value="ECO:0007669"/>
    <property type="project" value="InterPro"/>
</dbReference>
<dbReference type="PANTHER" id="PTHR33164:SF99">
    <property type="entry name" value="MARR FAMILY REGULATORY PROTEIN"/>
    <property type="match status" value="1"/>
</dbReference>
<reference evidence="2 3" key="1">
    <citation type="submission" date="2020-07" db="EMBL/GenBank/DDBJ databases">
        <authorList>
            <person name="Feng X."/>
        </authorList>
    </citation>
    <scope>NUCLEOTIDE SEQUENCE [LARGE SCALE GENOMIC DNA]</scope>
    <source>
        <strain evidence="2 3">JCM14086</strain>
    </source>
</reference>
<feature type="domain" description="HTH marR-type" evidence="1">
    <location>
        <begin position="8"/>
        <end position="140"/>
    </location>
</feature>
<name>A0A7X1AWY1_9BACT</name>
<evidence type="ECO:0000259" key="1">
    <source>
        <dbReference type="PROSITE" id="PS50995"/>
    </source>
</evidence>
<dbReference type="GO" id="GO:0006950">
    <property type="term" value="P:response to stress"/>
    <property type="evidence" value="ECO:0007669"/>
    <property type="project" value="TreeGrafter"/>
</dbReference>
<proteinExistence type="predicted"/>
<dbReference type="AlphaFoldDB" id="A0A7X1AWY1"/>
<dbReference type="Gene3D" id="1.10.10.10">
    <property type="entry name" value="Winged helix-like DNA-binding domain superfamily/Winged helix DNA-binding domain"/>
    <property type="match status" value="1"/>
</dbReference>
<dbReference type="PANTHER" id="PTHR33164">
    <property type="entry name" value="TRANSCRIPTIONAL REGULATOR, MARR FAMILY"/>
    <property type="match status" value="1"/>
</dbReference>
<dbReference type="Pfam" id="PF12802">
    <property type="entry name" value="MarR_2"/>
    <property type="match status" value="1"/>
</dbReference>
<dbReference type="InterPro" id="IPR039422">
    <property type="entry name" value="MarR/SlyA-like"/>
</dbReference>
<organism evidence="2 3">
    <name type="scientific">Puniceicoccus vermicola</name>
    <dbReference type="NCBI Taxonomy" id="388746"/>
    <lineage>
        <taxon>Bacteria</taxon>
        <taxon>Pseudomonadati</taxon>
        <taxon>Verrucomicrobiota</taxon>
        <taxon>Opitutia</taxon>
        <taxon>Puniceicoccales</taxon>
        <taxon>Puniceicoccaceae</taxon>
        <taxon>Puniceicoccus</taxon>
    </lineage>
</organism>
<dbReference type="EMBL" id="JACHVA010000053">
    <property type="protein sequence ID" value="MBC2601525.1"/>
    <property type="molecule type" value="Genomic_DNA"/>
</dbReference>
<dbReference type="InterPro" id="IPR000835">
    <property type="entry name" value="HTH_MarR-typ"/>
</dbReference>
<dbReference type="SMART" id="SM00347">
    <property type="entry name" value="HTH_MARR"/>
    <property type="match status" value="1"/>
</dbReference>